<proteinExistence type="predicted"/>
<dbReference type="InterPro" id="IPR009009">
    <property type="entry name" value="RlpA-like_DPBB"/>
</dbReference>
<dbReference type="Proteomes" id="UP000054564">
    <property type="component" value="Unassembled WGS sequence"/>
</dbReference>
<name>A0A0L0V0H2_9BASI</name>
<evidence type="ECO:0000256" key="2">
    <source>
        <dbReference type="SAM" id="SignalP"/>
    </source>
</evidence>
<evidence type="ECO:0000313" key="4">
    <source>
        <dbReference type="EMBL" id="KNE92489.1"/>
    </source>
</evidence>
<sequence length="131" mass="13932">MHSRALVASILFSSNIAWASTIGSRADFNHHPRGLTSGEARYYELDTGAQTTCGGFHKSTEMICALGISAFGTGEHCGKSLVIHHGGKQVTCMVDDKCQSCTANSLDVSPAVFQALAPLSEGVLKVDWNFV</sequence>
<accession>A0A0L0V0H2</accession>
<keyword evidence="1 2" id="KW-0732">Signal</keyword>
<dbReference type="SUPFAM" id="SSF50685">
    <property type="entry name" value="Barwin-like endoglucanases"/>
    <property type="match status" value="1"/>
</dbReference>
<reference evidence="5" key="1">
    <citation type="submission" date="2014-03" db="EMBL/GenBank/DDBJ databases">
        <title>The Genome Sequence of Puccinia striiformis f. sp. tritici PST-78.</title>
        <authorList>
            <consortium name="The Broad Institute Genome Sequencing Platform"/>
            <person name="Cuomo C."/>
            <person name="Hulbert S."/>
            <person name="Chen X."/>
            <person name="Walker B."/>
            <person name="Young S.K."/>
            <person name="Zeng Q."/>
            <person name="Gargeya S."/>
            <person name="Fitzgerald M."/>
            <person name="Haas B."/>
            <person name="Abouelleil A."/>
            <person name="Alvarado L."/>
            <person name="Arachchi H.M."/>
            <person name="Berlin A.M."/>
            <person name="Chapman S.B."/>
            <person name="Goldberg J."/>
            <person name="Griggs A."/>
            <person name="Gujja S."/>
            <person name="Hansen M."/>
            <person name="Howarth C."/>
            <person name="Imamovic A."/>
            <person name="Larimer J."/>
            <person name="McCowan C."/>
            <person name="Montmayeur A."/>
            <person name="Murphy C."/>
            <person name="Neiman D."/>
            <person name="Pearson M."/>
            <person name="Priest M."/>
            <person name="Roberts A."/>
            <person name="Saif S."/>
            <person name="Shea T."/>
            <person name="Sisk P."/>
            <person name="Sykes S."/>
            <person name="Wortman J."/>
            <person name="Nusbaum C."/>
            <person name="Birren B."/>
        </authorList>
    </citation>
    <scope>NUCLEOTIDE SEQUENCE [LARGE SCALE GENOMIC DNA]</scope>
    <source>
        <strain evidence="5">race PST-78</strain>
    </source>
</reference>
<dbReference type="Gene3D" id="2.40.40.10">
    <property type="entry name" value="RlpA-like domain"/>
    <property type="match status" value="1"/>
</dbReference>
<dbReference type="AlphaFoldDB" id="A0A0L0V0H2"/>
<dbReference type="CDD" id="cd22191">
    <property type="entry name" value="DPBB_RlpA_EXP_N-like"/>
    <property type="match status" value="1"/>
</dbReference>
<feature type="chain" id="PRO_5005549630" description="RlpA-like protein double-psi beta-barrel domain-containing protein" evidence="2">
    <location>
        <begin position="20"/>
        <end position="131"/>
    </location>
</feature>
<feature type="signal peptide" evidence="2">
    <location>
        <begin position="1"/>
        <end position="19"/>
    </location>
</feature>
<evidence type="ECO:0000259" key="3">
    <source>
        <dbReference type="Pfam" id="PF03330"/>
    </source>
</evidence>
<comment type="caution">
    <text evidence="4">The sequence shown here is derived from an EMBL/GenBank/DDBJ whole genome shotgun (WGS) entry which is preliminary data.</text>
</comment>
<dbReference type="EMBL" id="AJIL01000162">
    <property type="protein sequence ID" value="KNE92489.1"/>
    <property type="molecule type" value="Genomic_DNA"/>
</dbReference>
<dbReference type="InterPro" id="IPR051477">
    <property type="entry name" value="Expansin_CellWall"/>
</dbReference>
<evidence type="ECO:0000313" key="5">
    <source>
        <dbReference type="Proteomes" id="UP000054564"/>
    </source>
</evidence>
<protein>
    <recommendedName>
        <fullName evidence="3">RlpA-like protein double-psi beta-barrel domain-containing protein</fullName>
    </recommendedName>
</protein>
<dbReference type="STRING" id="1165861.A0A0L0V0H2"/>
<dbReference type="PANTHER" id="PTHR31836">
    <property type="match status" value="1"/>
</dbReference>
<gene>
    <name evidence="4" type="ORF">PSTG_14090</name>
</gene>
<feature type="domain" description="RlpA-like protein double-psi beta-barrel" evidence="3">
    <location>
        <begin position="37"/>
        <end position="127"/>
    </location>
</feature>
<keyword evidence="5" id="KW-1185">Reference proteome</keyword>
<organism evidence="4 5">
    <name type="scientific">Puccinia striiformis f. sp. tritici PST-78</name>
    <dbReference type="NCBI Taxonomy" id="1165861"/>
    <lineage>
        <taxon>Eukaryota</taxon>
        <taxon>Fungi</taxon>
        <taxon>Dikarya</taxon>
        <taxon>Basidiomycota</taxon>
        <taxon>Pucciniomycotina</taxon>
        <taxon>Pucciniomycetes</taxon>
        <taxon>Pucciniales</taxon>
        <taxon>Pucciniaceae</taxon>
        <taxon>Puccinia</taxon>
    </lineage>
</organism>
<dbReference type="InterPro" id="IPR036908">
    <property type="entry name" value="RlpA-like_sf"/>
</dbReference>
<dbReference type="OrthoDB" id="623670at2759"/>
<dbReference type="PANTHER" id="PTHR31836:SF27">
    <property type="entry name" value="RLPA-LIKE PROTEIN DOUBLE-PSI BETA-BARREL DOMAIN-CONTAINING PROTEIN"/>
    <property type="match status" value="1"/>
</dbReference>
<evidence type="ECO:0000256" key="1">
    <source>
        <dbReference type="ARBA" id="ARBA00022729"/>
    </source>
</evidence>
<dbReference type="Pfam" id="PF03330">
    <property type="entry name" value="DPBB_1"/>
    <property type="match status" value="1"/>
</dbReference>